<dbReference type="PROSITE" id="PS50928">
    <property type="entry name" value="ABC_TM1"/>
    <property type="match status" value="1"/>
</dbReference>
<feature type="transmembrane region" description="Helical" evidence="7">
    <location>
        <begin position="173"/>
        <end position="195"/>
    </location>
</feature>
<proteinExistence type="inferred from homology"/>
<feature type="transmembrane region" description="Helical" evidence="7">
    <location>
        <begin position="216"/>
        <end position="237"/>
    </location>
</feature>
<evidence type="ECO:0000259" key="8">
    <source>
        <dbReference type="PROSITE" id="PS50928"/>
    </source>
</evidence>
<dbReference type="EMBL" id="DSXR01000006">
    <property type="protein sequence ID" value="HGS86043.1"/>
    <property type="molecule type" value="Genomic_DNA"/>
</dbReference>
<gene>
    <name evidence="9" type="ORF">ENT17_00310</name>
</gene>
<dbReference type="PANTHER" id="PTHR43744:SF12">
    <property type="entry name" value="ABC TRANSPORTER PERMEASE PROTEIN MG189-RELATED"/>
    <property type="match status" value="1"/>
</dbReference>
<evidence type="ECO:0000313" key="9">
    <source>
        <dbReference type="EMBL" id="HGS86043.1"/>
    </source>
</evidence>
<dbReference type="GO" id="GO:0055085">
    <property type="term" value="P:transmembrane transport"/>
    <property type="evidence" value="ECO:0007669"/>
    <property type="project" value="InterPro"/>
</dbReference>
<evidence type="ECO:0000256" key="2">
    <source>
        <dbReference type="ARBA" id="ARBA00022448"/>
    </source>
</evidence>
<accession>A0A7C4KZN9</accession>
<evidence type="ECO:0000256" key="3">
    <source>
        <dbReference type="ARBA" id="ARBA00022475"/>
    </source>
</evidence>
<sequence>MATITQTISKKESFSDKLIALLDRLKTPIFYVILISWAILCLAPLYFTLIFSLKPVANVYDPPLFWPIPFSLENFRDVIGALPLFPRWLLNSTIISIVVTVARVLFCAMAGYAFARMEFPLKKFLFTALLISMMIPGQVTLIPNFLVVGPGIIRGGLKIGDVTIPTGFGLMDNLGGVILPGIVAAFGIFMMTQFYKSIPKELEEAAMIDGLGRFGIFFRIVLPISTTQLLTLALLTFQGEWNNFMWPLTILRTPENFTLPIGLNWFRGEYYTLISKVLAGSLFNTLPILIIFFIFQRYFTQSIAGTGLKEG</sequence>
<dbReference type="AlphaFoldDB" id="A0A7C4KZN9"/>
<evidence type="ECO:0000256" key="1">
    <source>
        <dbReference type="ARBA" id="ARBA00004651"/>
    </source>
</evidence>
<dbReference type="CDD" id="cd06261">
    <property type="entry name" value="TM_PBP2"/>
    <property type="match status" value="1"/>
</dbReference>
<comment type="caution">
    <text evidence="9">The sequence shown here is derived from an EMBL/GenBank/DDBJ whole genome shotgun (WGS) entry which is preliminary data.</text>
</comment>
<keyword evidence="5 7" id="KW-1133">Transmembrane helix</keyword>
<dbReference type="InterPro" id="IPR000515">
    <property type="entry name" value="MetI-like"/>
</dbReference>
<feature type="domain" description="ABC transmembrane type-1" evidence="8">
    <location>
        <begin position="89"/>
        <end position="295"/>
    </location>
</feature>
<evidence type="ECO:0000256" key="5">
    <source>
        <dbReference type="ARBA" id="ARBA00022989"/>
    </source>
</evidence>
<reference evidence="9" key="1">
    <citation type="journal article" date="2020" name="mSystems">
        <title>Genome- and Community-Level Interaction Insights into Carbon Utilization and Element Cycling Functions of Hydrothermarchaeota in Hydrothermal Sediment.</title>
        <authorList>
            <person name="Zhou Z."/>
            <person name="Liu Y."/>
            <person name="Xu W."/>
            <person name="Pan J."/>
            <person name="Luo Z.H."/>
            <person name="Li M."/>
        </authorList>
    </citation>
    <scope>NUCLEOTIDE SEQUENCE [LARGE SCALE GENOMIC DNA]</scope>
    <source>
        <strain evidence="9">SpSt-556</strain>
    </source>
</reference>
<feature type="transmembrane region" description="Helical" evidence="7">
    <location>
        <begin position="88"/>
        <end position="112"/>
    </location>
</feature>
<keyword evidence="2 7" id="KW-0813">Transport</keyword>
<comment type="similarity">
    <text evidence="7">Belongs to the binding-protein-dependent transport system permease family.</text>
</comment>
<name>A0A7C4KZN9_9CHLR</name>
<keyword evidence="4 7" id="KW-0812">Transmembrane</keyword>
<evidence type="ECO:0000256" key="4">
    <source>
        <dbReference type="ARBA" id="ARBA00022692"/>
    </source>
</evidence>
<evidence type="ECO:0000256" key="7">
    <source>
        <dbReference type="RuleBase" id="RU363032"/>
    </source>
</evidence>
<dbReference type="Pfam" id="PF00528">
    <property type="entry name" value="BPD_transp_1"/>
    <property type="match status" value="1"/>
</dbReference>
<dbReference type="Gene3D" id="1.10.3720.10">
    <property type="entry name" value="MetI-like"/>
    <property type="match status" value="1"/>
</dbReference>
<dbReference type="InterPro" id="IPR035906">
    <property type="entry name" value="MetI-like_sf"/>
</dbReference>
<feature type="transmembrane region" description="Helical" evidence="7">
    <location>
        <begin position="29"/>
        <end position="53"/>
    </location>
</feature>
<feature type="transmembrane region" description="Helical" evidence="7">
    <location>
        <begin position="124"/>
        <end position="153"/>
    </location>
</feature>
<keyword evidence="6 7" id="KW-0472">Membrane</keyword>
<keyword evidence="3" id="KW-1003">Cell membrane</keyword>
<organism evidence="9">
    <name type="scientific">Bellilinea caldifistulae</name>
    <dbReference type="NCBI Taxonomy" id="360411"/>
    <lineage>
        <taxon>Bacteria</taxon>
        <taxon>Bacillati</taxon>
        <taxon>Chloroflexota</taxon>
        <taxon>Anaerolineae</taxon>
        <taxon>Anaerolineales</taxon>
        <taxon>Anaerolineaceae</taxon>
        <taxon>Bellilinea</taxon>
    </lineage>
</organism>
<feature type="transmembrane region" description="Helical" evidence="7">
    <location>
        <begin position="273"/>
        <end position="295"/>
    </location>
</feature>
<dbReference type="PANTHER" id="PTHR43744">
    <property type="entry name" value="ABC TRANSPORTER PERMEASE PROTEIN MG189-RELATED-RELATED"/>
    <property type="match status" value="1"/>
</dbReference>
<dbReference type="GO" id="GO:0005886">
    <property type="term" value="C:plasma membrane"/>
    <property type="evidence" value="ECO:0007669"/>
    <property type="project" value="UniProtKB-SubCell"/>
</dbReference>
<dbReference type="SUPFAM" id="SSF161098">
    <property type="entry name" value="MetI-like"/>
    <property type="match status" value="1"/>
</dbReference>
<evidence type="ECO:0000256" key="6">
    <source>
        <dbReference type="ARBA" id="ARBA00023136"/>
    </source>
</evidence>
<comment type="subcellular location">
    <subcellularLocation>
        <location evidence="1 7">Cell membrane</location>
        <topology evidence="1 7">Multi-pass membrane protein</topology>
    </subcellularLocation>
</comment>
<protein>
    <submittedName>
        <fullName evidence="9">Carbohydrate ABC transporter permease</fullName>
    </submittedName>
</protein>